<organism evidence="2 3">
    <name type="scientific">Aphis craccivora</name>
    <name type="common">Cowpea aphid</name>
    <dbReference type="NCBI Taxonomy" id="307492"/>
    <lineage>
        <taxon>Eukaryota</taxon>
        <taxon>Metazoa</taxon>
        <taxon>Ecdysozoa</taxon>
        <taxon>Arthropoda</taxon>
        <taxon>Hexapoda</taxon>
        <taxon>Insecta</taxon>
        <taxon>Pterygota</taxon>
        <taxon>Neoptera</taxon>
        <taxon>Paraneoptera</taxon>
        <taxon>Hemiptera</taxon>
        <taxon>Sternorrhyncha</taxon>
        <taxon>Aphidomorpha</taxon>
        <taxon>Aphidoidea</taxon>
        <taxon>Aphididae</taxon>
        <taxon>Aphidini</taxon>
        <taxon>Aphis</taxon>
        <taxon>Aphis</taxon>
    </lineage>
</organism>
<accession>A0A6G0X9H3</accession>
<dbReference type="EMBL" id="VUJU01008030">
    <property type="protein sequence ID" value="KAF0736602.1"/>
    <property type="molecule type" value="Genomic_DNA"/>
</dbReference>
<comment type="caution">
    <text evidence="2">The sequence shown here is derived from an EMBL/GenBank/DDBJ whole genome shotgun (WGS) entry which is preliminary data.</text>
</comment>
<reference evidence="2 3" key="1">
    <citation type="submission" date="2019-08" db="EMBL/GenBank/DDBJ databases">
        <title>Whole genome of Aphis craccivora.</title>
        <authorList>
            <person name="Voronova N.V."/>
            <person name="Shulinski R.S."/>
            <person name="Bandarenka Y.V."/>
            <person name="Zhorov D.G."/>
            <person name="Warner D."/>
        </authorList>
    </citation>
    <scope>NUCLEOTIDE SEQUENCE [LARGE SCALE GENOMIC DNA]</scope>
    <source>
        <strain evidence="2">180601</strain>
        <tissue evidence="2">Whole Body</tissue>
    </source>
</reference>
<evidence type="ECO:0000313" key="3">
    <source>
        <dbReference type="Proteomes" id="UP000478052"/>
    </source>
</evidence>
<keyword evidence="3" id="KW-1185">Reference proteome</keyword>
<evidence type="ECO:0000313" key="2">
    <source>
        <dbReference type="EMBL" id="KAF0736602.1"/>
    </source>
</evidence>
<gene>
    <name evidence="2" type="ORF">FWK35_00026857</name>
</gene>
<keyword evidence="1" id="KW-1133">Transmembrane helix</keyword>
<sequence length="143" mass="17083">MKYYPKALSLVDEYEQFPKNSLNTICNLANLNQEIIAIELKQFACQYSNFIPNVSENDYYNNKSKSVNIDFDEDEDIELKPTEQIKCNKCTKFLYCVFILLKELLYQSNLFCYLFIYIYIKLKEETLLRFGFETSYPIVVQFF</sequence>
<proteinExistence type="predicted"/>
<protein>
    <submittedName>
        <fullName evidence="2">Zinc finger MYM-type protein 1-like</fullName>
    </submittedName>
</protein>
<dbReference type="OrthoDB" id="6640789at2759"/>
<feature type="transmembrane region" description="Helical" evidence="1">
    <location>
        <begin position="93"/>
        <end position="120"/>
    </location>
</feature>
<keyword evidence="1" id="KW-0812">Transmembrane</keyword>
<keyword evidence="1" id="KW-0472">Membrane</keyword>
<evidence type="ECO:0000256" key="1">
    <source>
        <dbReference type="SAM" id="Phobius"/>
    </source>
</evidence>
<name>A0A6G0X9H3_APHCR</name>
<dbReference type="Proteomes" id="UP000478052">
    <property type="component" value="Unassembled WGS sequence"/>
</dbReference>
<dbReference type="AlphaFoldDB" id="A0A6G0X9H3"/>